<accession>A0A6J2TNA5</accession>
<protein>
    <submittedName>
        <fullName evidence="3">FAD-dependent oxidoreductase domain-containing protein 1</fullName>
    </submittedName>
</protein>
<evidence type="ECO:0000313" key="3">
    <source>
        <dbReference type="RefSeq" id="XP_030376995.1"/>
    </source>
</evidence>
<dbReference type="PANTHER" id="PTHR13847">
    <property type="entry name" value="SARCOSINE DEHYDROGENASE-RELATED"/>
    <property type="match status" value="1"/>
</dbReference>
<dbReference type="RefSeq" id="XP_030376995.1">
    <property type="nucleotide sequence ID" value="XM_030521135.1"/>
</dbReference>
<dbReference type="GO" id="GO:0005739">
    <property type="term" value="C:mitochondrion"/>
    <property type="evidence" value="ECO:0007669"/>
    <property type="project" value="GOC"/>
</dbReference>
<dbReference type="OrthoDB" id="424974at2759"/>
<dbReference type="SUPFAM" id="SSF51905">
    <property type="entry name" value="FAD/NAD(P)-binding domain"/>
    <property type="match status" value="1"/>
</dbReference>
<name>A0A6J2TNA5_DROLE</name>
<organism evidence="2 3">
    <name type="scientific">Drosophila lebanonensis</name>
    <name type="common">Fruit fly</name>
    <name type="synonym">Scaptodrosophila lebanonensis</name>
    <dbReference type="NCBI Taxonomy" id="7225"/>
    <lineage>
        <taxon>Eukaryota</taxon>
        <taxon>Metazoa</taxon>
        <taxon>Ecdysozoa</taxon>
        <taxon>Arthropoda</taxon>
        <taxon>Hexapoda</taxon>
        <taxon>Insecta</taxon>
        <taxon>Pterygota</taxon>
        <taxon>Neoptera</taxon>
        <taxon>Endopterygota</taxon>
        <taxon>Diptera</taxon>
        <taxon>Brachycera</taxon>
        <taxon>Muscomorpha</taxon>
        <taxon>Ephydroidea</taxon>
        <taxon>Drosophilidae</taxon>
        <taxon>Scaptodrosophila</taxon>
    </lineage>
</organism>
<dbReference type="Gene3D" id="3.50.50.60">
    <property type="entry name" value="FAD/NAD(P)-binding domain"/>
    <property type="match status" value="1"/>
</dbReference>
<reference evidence="3" key="1">
    <citation type="submission" date="2025-08" db="UniProtKB">
        <authorList>
            <consortium name="RefSeq"/>
        </authorList>
    </citation>
    <scope>IDENTIFICATION</scope>
    <source>
        <strain evidence="3">11010-0011.00</strain>
        <tissue evidence="3">Whole body</tissue>
    </source>
</reference>
<proteinExistence type="predicted"/>
<gene>
    <name evidence="3" type="primary">LOC115625905</name>
</gene>
<dbReference type="Pfam" id="PF01266">
    <property type="entry name" value="DAO"/>
    <property type="match status" value="1"/>
</dbReference>
<dbReference type="GeneID" id="115625905"/>
<dbReference type="PANTHER" id="PTHR13847:SF282">
    <property type="entry name" value="LETHAL (2) 37BB"/>
    <property type="match status" value="1"/>
</dbReference>
<keyword evidence="2" id="KW-1185">Reference proteome</keyword>
<feature type="domain" description="FAD dependent oxidoreductase" evidence="1">
    <location>
        <begin position="96"/>
        <end position="480"/>
    </location>
</feature>
<sequence length="511" mass="56763">MLRYRHIHLARLLQPVSVRILSPAAYSSETGNDDPEDKHPIRRTLRLLGNDMRKVRDFFMPKINRTEDKTDRRPMQSKFQFKGDQGQPEEFQTHCDILVIGGGGIGSSIAYWLKEKARDGLNVVVVEKDDTYSNSATRLSIGGLHHKFSLPENIEMSLFAADFLRNGKQNFGADIPLNYTPCGHLRLVSEEGAEALQRTCQLQNELGARNELLTPARLATRFPWLKTDGVALACLGLEKEGWFDPWALLLGYRRTAVHYGAHFVNGEVVRFIYKNQPDVTIVGDEASNEGQYSSLDKVVVQLQDGTQRSIKFALCVIAAGASSGNVAQLARIGRGPNILQVPLPVVPRERCLYAITTDAQNAPGISTPLTIDHNGVFFRSDGLGGNYICGHFGNIEDSSENPDAQAFFESAIRPTLAKRVPAFGSARIVDKWSGSYDYNLFDDNGIIGPHPYYNNLYIVTGFSGQGIQQTPALGRAISELIMDGSFRTIDLSRLSFDRIIVDRPLYELNSI</sequence>
<evidence type="ECO:0000313" key="2">
    <source>
        <dbReference type="Proteomes" id="UP000504634"/>
    </source>
</evidence>
<dbReference type="InterPro" id="IPR036188">
    <property type="entry name" value="FAD/NAD-bd_sf"/>
</dbReference>
<dbReference type="InterPro" id="IPR006076">
    <property type="entry name" value="FAD-dep_OxRdtase"/>
</dbReference>
<dbReference type="Proteomes" id="UP000504634">
    <property type="component" value="Unplaced"/>
</dbReference>
<evidence type="ECO:0000259" key="1">
    <source>
        <dbReference type="Pfam" id="PF01266"/>
    </source>
</evidence>
<dbReference type="AlphaFoldDB" id="A0A6J2TNA5"/>
<dbReference type="GO" id="GO:0032981">
    <property type="term" value="P:mitochondrial respiratory chain complex I assembly"/>
    <property type="evidence" value="ECO:0007669"/>
    <property type="project" value="TreeGrafter"/>
</dbReference>
<dbReference type="Gene3D" id="3.30.9.10">
    <property type="entry name" value="D-Amino Acid Oxidase, subunit A, domain 2"/>
    <property type="match status" value="1"/>
</dbReference>